<dbReference type="InterPro" id="IPR000160">
    <property type="entry name" value="GGDEF_dom"/>
</dbReference>
<evidence type="ECO:0000256" key="2">
    <source>
        <dbReference type="ARBA" id="ARBA00022475"/>
    </source>
</evidence>
<dbReference type="GO" id="GO:0052621">
    <property type="term" value="F:diguanylate cyclase activity"/>
    <property type="evidence" value="ECO:0007669"/>
    <property type="project" value="TreeGrafter"/>
</dbReference>
<dbReference type="CDD" id="cd01949">
    <property type="entry name" value="GGDEF"/>
    <property type="match status" value="1"/>
</dbReference>
<sequence length="522" mass="58527">MLFEGENKMNKTLKFWILTLTTFTMIAILSSSLFSSYLVTKKSLIEKSLEQNEMYALKLGKLSQEVFKAMEANLEARKPDVIGHIDNPEELTKILNQLLISGKNFNSLSVIGSDSIAIATSPNVGIAGEKIDSPGVEEALRKKEKIITKPYKAVTGRLLILVSTPLFDDSGTYLGMLNGSIYLQEDNFIQSILAEHFSQDGSYVFVVDEEGTLIYHPNIVRIGESVRENKVVQSLLNRKNGALEIYNTLGEHVLAGYSYIPESKWGVVSQTPYKSSLEPINGIITKMFFYSLPFVILFFLLAYLLSEKLASPLKNLALSTMNSRFEGVPGVSGKVSTWYFEAKQLTETIANYRKLQEEEVANFKHQSLTDPLTGLKNRRYSALYFADLLEQHTSFSIISIDIDHFKCVNDEYGHQTGDETLQFLANKMMSVVSEKDVCVRLGGEEFVIISPNGTLDDTYNLAEKLRKEIEASILSQNRKITISAGVGEYKANRESVNELFNRVDEALYVAKSEGRNRIIISP</sequence>
<dbReference type="Pfam" id="PF02743">
    <property type="entry name" value="dCache_1"/>
    <property type="match status" value="1"/>
</dbReference>
<dbReference type="Pfam" id="PF00990">
    <property type="entry name" value="GGDEF"/>
    <property type="match status" value="1"/>
</dbReference>
<organism evidence="8 9">
    <name type="scientific">Psychrobacillus lasiicapitis</name>
    <dbReference type="NCBI Taxonomy" id="1636719"/>
    <lineage>
        <taxon>Bacteria</taxon>
        <taxon>Bacillati</taxon>
        <taxon>Bacillota</taxon>
        <taxon>Bacilli</taxon>
        <taxon>Bacillales</taxon>
        <taxon>Bacillaceae</taxon>
        <taxon>Psychrobacillus</taxon>
    </lineage>
</organism>
<comment type="caution">
    <text evidence="8">The sequence shown here is derived from an EMBL/GenBank/DDBJ whole genome shotgun (WGS) entry which is preliminary data.</text>
</comment>
<evidence type="ECO:0000256" key="6">
    <source>
        <dbReference type="SAM" id="Phobius"/>
    </source>
</evidence>
<feature type="domain" description="GGDEF" evidence="7">
    <location>
        <begin position="393"/>
        <end position="522"/>
    </location>
</feature>
<dbReference type="AlphaFoldDB" id="A0A544THA0"/>
<keyword evidence="9" id="KW-1185">Reference proteome</keyword>
<keyword evidence="3 6" id="KW-0812">Transmembrane</keyword>
<dbReference type="EMBL" id="VDGH01000001">
    <property type="protein sequence ID" value="TQR16845.1"/>
    <property type="molecule type" value="Genomic_DNA"/>
</dbReference>
<dbReference type="OrthoDB" id="9759607at2"/>
<accession>A0A544THA0</accession>
<evidence type="ECO:0000256" key="1">
    <source>
        <dbReference type="ARBA" id="ARBA00004651"/>
    </source>
</evidence>
<evidence type="ECO:0000256" key="5">
    <source>
        <dbReference type="ARBA" id="ARBA00023136"/>
    </source>
</evidence>
<dbReference type="InterPro" id="IPR033479">
    <property type="entry name" value="dCache_1"/>
</dbReference>
<evidence type="ECO:0000259" key="7">
    <source>
        <dbReference type="PROSITE" id="PS50887"/>
    </source>
</evidence>
<gene>
    <name evidence="8" type="ORF">FG382_01420</name>
</gene>
<keyword evidence="5 6" id="KW-0472">Membrane</keyword>
<dbReference type="PROSITE" id="PS50887">
    <property type="entry name" value="GGDEF"/>
    <property type="match status" value="1"/>
</dbReference>
<evidence type="ECO:0000256" key="3">
    <source>
        <dbReference type="ARBA" id="ARBA00022692"/>
    </source>
</evidence>
<dbReference type="GO" id="GO:0005886">
    <property type="term" value="C:plasma membrane"/>
    <property type="evidence" value="ECO:0007669"/>
    <property type="project" value="UniProtKB-SubCell"/>
</dbReference>
<dbReference type="Proteomes" id="UP000317316">
    <property type="component" value="Unassembled WGS sequence"/>
</dbReference>
<dbReference type="GO" id="GO:0043709">
    <property type="term" value="P:cell adhesion involved in single-species biofilm formation"/>
    <property type="evidence" value="ECO:0007669"/>
    <property type="project" value="TreeGrafter"/>
</dbReference>
<dbReference type="CDD" id="cd18773">
    <property type="entry name" value="PDC1_HK_sensor"/>
    <property type="match status" value="1"/>
</dbReference>
<name>A0A544THA0_9BACI</name>
<proteinExistence type="predicted"/>
<keyword evidence="2" id="KW-1003">Cell membrane</keyword>
<evidence type="ECO:0000313" key="9">
    <source>
        <dbReference type="Proteomes" id="UP000317316"/>
    </source>
</evidence>
<feature type="transmembrane region" description="Helical" evidence="6">
    <location>
        <begin position="287"/>
        <end position="305"/>
    </location>
</feature>
<dbReference type="CDD" id="cd12912">
    <property type="entry name" value="PDC2_MCP_like"/>
    <property type="match status" value="1"/>
</dbReference>
<feature type="transmembrane region" description="Helical" evidence="6">
    <location>
        <begin position="15"/>
        <end position="39"/>
    </location>
</feature>
<dbReference type="SMART" id="SM00267">
    <property type="entry name" value="GGDEF"/>
    <property type="match status" value="1"/>
</dbReference>
<dbReference type="InterPro" id="IPR029787">
    <property type="entry name" value="Nucleotide_cyclase"/>
</dbReference>
<dbReference type="InterPro" id="IPR043128">
    <property type="entry name" value="Rev_trsase/Diguanyl_cyclase"/>
</dbReference>
<dbReference type="GO" id="GO:1902201">
    <property type="term" value="P:negative regulation of bacterial-type flagellum-dependent cell motility"/>
    <property type="evidence" value="ECO:0007669"/>
    <property type="project" value="TreeGrafter"/>
</dbReference>
<dbReference type="SUPFAM" id="SSF103190">
    <property type="entry name" value="Sensory domain-like"/>
    <property type="match status" value="2"/>
</dbReference>
<dbReference type="NCBIfam" id="TIGR00254">
    <property type="entry name" value="GGDEF"/>
    <property type="match status" value="1"/>
</dbReference>
<comment type="subcellular location">
    <subcellularLocation>
        <location evidence="1">Cell membrane</location>
        <topology evidence="1">Multi-pass membrane protein</topology>
    </subcellularLocation>
</comment>
<protein>
    <submittedName>
        <fullName evidence="8">Sensor domain-containing diguanylate cyclase</fullName>
    </submittedName>
</protein>
<dbReference type="SUPFAM" id="SSF55073">
    <property type="entry name" value="Nucleotide cyclase"/>
    <property type="match status" value="1"/>
</dbReference>
<evidence type="ECO:0000313" key="8">
    <source>
        <dbReference type="EMBL" id="TQR16845.1"/>
    </source>
</evidence>
<dbReference type="InterPro" id="IPR029151">
    <property type="entry name" value="Sensor-like_sf"/>
</dbReference>
<dbReference type="PANTHER" id="PTHR45138">
    <property type="entry name" value="REGULATORY COMPONENTS OF SENSORY TRANSDUCTION SYSTEM"/>
    <property type="match status" value="1"/>
</dbReference>
<evidence type="ECO:0000256" key="4">
    <source>
        <dbReference type="ARBA" id="ARBA00022989"/>
    </source>
</evidence>
<dbReference type="InterPro" id="IPR050469">
    <property type="entry name" value="Diguanylate_Cyclase"/>
</dbReference>
<dbReference type="Gene3D" id="3.30.450.20">
    <property type="entry name" value="PAS domain"/>
    <property type="match status" value="1"/>
</dbReference>
<reference evidence="8 9" key="1">
    <citation type="submission" date="2019-05" db="EMBL/GenBank/DDBJ databases">
        <title>Psychrobacillus vulpis sp. nov., a new species isolated from feces of a red fox that inhabits in The Tablas de Daimiel Natural Park, Albacete, Spain.</title>
        <authorList>
            <person name="Rodriguez M."/>
            <person name="Reina J.C."/>
            <person name="Bejar V."/>
            <person name="Llamas I."/>
        </authorList>
    </citation>
    <scope>NUCLEOTIDE SEQUENCE [LARGE SCALE GENOMIC DNA]</scope>
    <source>
        <strain evidence="8 9">NEAU-3TGS17</strain>
    </source>
</reference>
<dbReference type="Gene3D" id="3.30.70.270">
    <property type="match status" value="1"/>
</dbReference>
<dbReference type="PANTHER" id="PTHR45138:SF9">
    <property type="entry name" value="DIGUANYLATE CYCLASE DGCM-RELATED"/>
    <property type="match status" value="1"/>
</dbReference>
<dbReference type="FunFam" id="3.30.70.270:FF:000001">
    <property type="entry name" value="Diguanylate cyclase domain protein"/>
    <property type="match status" value="1"/>
</dbReference>
<keyword evidence="4 6" id="KW-1133">Transmembrane helix</keyword>